<dbReference type="InterPro" id="IPR011055">
    <property type="entry name" value="Dup_hybrid_motif"/>
</dbReference>
<protein>
    <submittedName>
        <fullName evidence="3">Peptidase M23-like protein</fullName>
    </submittedName>
</protein>
<dbReference type="SUPFAM" id="SSF51261">
    <property type="entry name" value="Duplicated hybrid motif"/>
    <property type="match status" value="1"/>
</dbReference>
<gene>
    <name evidence="3" type="ORF">CLV99_1784</name>
</gene>
<feature type="signal peptide" evidence="1">
    <location>
        <begin position="1"/>
        <end position="21"/>
    </location>
</feature>
<feature type="domain" description="M23ase beta-sheet core" evidence="2">
    <location>
        <begin position="149"/>
        <end position="239"/>
    </location>
</feature>
<keyword evidence="1" id="KW-0732">Signal</keyword>
<dbReference type="Pfam" id="PF01551">
    <property type="entry name" value="Peptidase_M23"/>
    <property type="match status" value="1"/>
</dbReference>
<dbReference type="InterPro" id="IPR016047">
    <property type="entry name" value="M23ase_b-sheet_dom"/>
</dbReference>
<comment type="caution">
    <text evidence="3">The sequence shown here is derived from an EMBL/GenBank/DDBJ whole genome shotgun (WGS) entry which is preliminary data.</text>
</comment>
<organism evidence="3 4">
    <name type="scientific">Sphingobacterium yanglingense</name>
    <dbReference type="NCBI Taxonomy" id="1437280"/>
    <lineage>
        <taxon>Bacteria</taxon>
        <taxon>Pseudomonadati</taxon>
        <taxon>Bacteroidota</taxon>
        <taxon>Sphingobacteriia</taxon>
        <taxon>Sphingobacteriales</taxon>
        <taxon>Sphingobacteriaceae</taxon>
        <taxon>Sphingobacterium</taxon>
    </lineage>
</organism>
<evidence type="ECO:0000256" key="1">
    <source>
        <dbReference type="SAM" id="SignalP"/>
    </source>
</evidence>
<accession>A0A4R6WDI4</accession>
<feature type="chain" id="PRO_5020534122" evidence="1">
    <location>
        <begin position="22"/>
        <end position="309"/>
    </location>
</feature>
<name>A0A4R6WDI4_9SPHI</name>
<dbReference type="AlphaFoldDB" id="A0A4R6WDI4"/>
<proteinExistence type="predicted"/>
<dbReference type="OrthoDB" id="1112802at2"/>
<keyword evidence="4" id="KW-1185">Reference proteome</keyword>
<dbReference type="CDD" id="cd12797">
    <property type="entry name" value="M23_peptidase"/>
    <property type="match status" value="1"/>
</dbReference>
<reference evidence="3 4" key="1">
    <citation type="submission" date="2019-03" db="EMBL/GenBank/DDBJ databases">
        <title>Genomic Encyclopedia of Archaeal and Bacterial Type Strains, Phase II (KMG-II): from individual species to whole genera.</title>
        <authorList>
            <person name="Goeker M."/>
        </authorList>
    </citation>
    <scope>NUCLEOTIDE SEQUENCE [LARGE SCALE GENOMIC DNA]</scope>
    <source>
        <strain evidence="3 4">DSM 28353</strain>
    </source>
</reference>
<evidence type="ECO:0000313" key="4">
    <source>
        <dbReference type="Proteomes" id="UP000295292"/>
    </source>
</evidence>
<evidence type="ECO:0000259" key="2">
    <source>
        <dbReference type="Pfam" id="PF01551"/>
    </source>
</evidence>
<evidence type="ECO:0000313" key="3">
    <source>
        <dbReference type="EMBL" id="TDQ77819.1"/>
    </source>
</evidence>
<sequence>MKIKNILCCSLCFIMSSWAWGQESALKLTSKRNDDKSVELYFEKDDPGTMTVNLKFKSLSNSSVPTNICRAEGYSGPLLTLRPMNKDNGIDLSYSYRYIRGRLMPKFDETFVYAIPFRTGTEVYAREAGFLSARYFGNTTPDDWKVYHFYTNDQQEVTASRKGVVVEINDRHEDAVLEDKEYSSSTNSIMIEHKDGSLLKYDGLSKDNMKVKLGDVVFPGQVIGKNVKRGKYGYFVSFMLMYLKSADLDANEGKNITNSTSFYGFITPLFDVGTEAVVLTKDAKYTASISPDLITKEMSKKEIKKYNGK</sequence>
<dbReference type="Proteomes" id="UP000295292">
    <property type="component" value="Unassembled WGS sequence"/>
</dbReference>
<dbReference type="EMBL" id="SNYV01000013">
    <property type="protein sequence ID" value="TDQ77819.1"/>
    <property type="molecule type" value="Genomic_DNA"/>
</dbReference>
<dbReference type="Gene3D" id="2.70.70.10">
    <property type="entry name" value="Glucose Permease (Domain IIA)"/>
    <property type="match status" value="1"/>
</dbReference>
<dbReference type="RefSeq" id="WP_133584099.1">
    <property type="nucleotide sequence ID" value="NZ_SNYV01000013.1"/>
</dbReference>